<dbReference type="Proteomes" id="UP000610594">
    <property type="component" value="Unassembled WGS sequence"/>
</dbReference>
<proteinExistence type="predicted"/>
<evidence type="ECO:0000313" key="1">
    <source>
        <dbReference type="EMBL" id="NHZ63400.1"/>
    </source>
</evidence>
<evidence type="ECO:0000313" key="2">
    <source>
        <dbReference type="Proteomes" id="UP000610594"/>
    </source>
</evidence>
<name>A0ABX0MS37_9BURK</name>
<dbReference type="RefSeq" id="WP_167237505.1">
    <property type="nucleotide sequence ID" value="NZ_WHJF01000031.1"/>
</dbReference>
<accession>A0ABX0MS37</accession>
<sequence length="66" mass="7241">MKLELMQYTCSTGAHQFVAPEIVSGSYGDFLFRSEASKEMRFLNGIEDATYKTQGGAAAPCCVARR</sequence>
<comment type="caution">
    <text evidence="1">The sequence shown here is derived from an EMBL/GenBank/DDBJ whole genome shotgun (WGS) entry which is preliminary data.</text>
</comment>
<gene>
    <name evidence="1" type="ORF">F1735_13975</name>
</gene>
<organism evidence="1 2">
    <name type="scientific">Massilia genomosp. 1</name>
    <dbReference type="NCBI Taxonomy" id="2609280"/>
    <lineage>
        <taxon>Bacteria</taxon>
        <taxon>Pseudomonadati</taxon>
        <taxon>Pseudomonadota</taxon>
        <taxon>Betaproteobacteria</taxon>
        <taxon>Burkholderiales</taxon>
        <taxon>Oxalobacteraceae</taxon>
        <taxon>Telluria group</taxon>
        <taxon>Massilia</taxon>
    </lineage>
</organism>
<reference evidence="1 2" key="1">
    <citation type="submission" date="2019-10" db="EMBL/GenBank/DDBJ databases">
        <title>Taxonomy of Antarctic Massilia spp.: description of Massilia rubra sp. nov., Massilia aquatica sp. nov., Massilia mucilaginosa sp. nov., Massilia frigida sp. nov. isolated from streams, lakes and regoliths.</title>
        <authorList>
            <person name="Holochova P."/>
            <person name="Sedlacek I."/>
            <person name="Kralova S."/>
            <person name="Maslanova I."/>
            <person name="Busse H.-J."/>
            <person name="Stankova E."/>
            <person name="Vrbovska V."/>
            <person name="Kovarovic V."/>
            <person name="Bartak M."/>
            <person name="Svec P."/>
            <person name="Pantucek R."/>
        </authorList>
    </citation>
    <scope>NUCLEOTIDE SEQUENCE [LARGE SCALE GENOMIC DNA]</scope>
    <source>
        <strain evidence="1 2">CCM 8694</strain>
    </source>
</reference>
<dbReference type="EMBL" id="WHJF01000031">
    <property type="protein sequence ID" value="NHZ63400.1"/>
    <property type="molecule type" value="Genomic_DNA"/>
</dbReference>
<keyword evidence="2" id="KW-1185">Reference proteome</keyword>
<protein>
    <submittedName>
        <fullName evidence="1">Uncharacterized protein</fullName>
    </submittedName>
</protein>